<dbReference type="Pfam" id="PF02597">
    <property type="entry name" value="ThiS"/>
    <property type="match status" value="1"/>
</dbReference>
<evidence type="ECO:0000313" key="2">
    <source>
        <dbReference type="Proteomes" id="UP000238392"/>
    </source>
</evidence>
<dbReference type="CDD" id="cd00565">
    <property type="entry name" value="Ubl_ThiS"/>
    <property type="match status" value="1"/>
</dbReference>
<comment type="caution">
    <text evidence="1">The sequence shown here is derived from an EMBL/GenBank/DDBJ whole genome shotgun (WGS) entry which is preliminary data.</text>
</comment>
<reference evidence="1 2" key="1">
    <citation type="submission" date="2018-03" db="EMBL/GenBank/DDBJ databases">
        <title>Genomic Encyclopedia of Archaeal and Bacterial Type Strains, Phase II (KMG-II): from individual species to whole genera.</title>
        <authorList>
            <person name="Goeker M."/>
        </authorList>
    </citation>
    <scope>NUCLEOTIDE SEQUENCE [LARGE SCALE GENOMIC DNA]</scope>
    <source>
        <strain evidence="1 2">DSM 100212</strain>
    </source>
</reference>
<dbReference type="PANTHER" id="PTHR34472">
    <property type="entry name" value="SULFUR CARRIER PROTEIN THIS"/>
    <property type="match status" value="1"/>
</dbReference>
<dbReference type="Proteomes" id="UP000238392">
    <property type="component" value="Unassembled WGS sequence"/>
</dbReference>
<protein>
    <submittedName>
        <fullName evidence="1">Sulfur carrier protein</fullName>
    </submittedName>
</protein>
<dbReference type="OrthoDB" id="197113at2"/>
<dbReference type="AlphaFoldDB" id="A0A2T0WPU8"/>
<accession>A0A2T0WPU8</accession>
<dbReference type="RefSeq" id="WP_106264814.1">
    <property type="nucleotide sequence ID" value="NZ_PVTQ01000007.1"/>
</dbReference>
<dbReference type="Gene3D" id="3.10.20.30">
    <property type="match status" value="1"/>
</dbReference>
<dbReference type="InterPro" id="IPR003749">
    <property type="entry name" value="ThiS/MoaD-like"/>
</dbReference>
<dbReference type="InterPro" id="IPR012675">
    <property type="entry name" value="Beta-grasp_dom_sf"/>
</dbReference>
<sequence>MKIIVNGTAHEVQSSTLAALLAELGYGDAKVATALNEGFVSTGARASTPITDGDRIEIVSPRQGG</sequence>
<dbReference type="PANTHER" id="PTHR34472:SF1">
    <property type="entry name" value="SULFUR CARRIER PROTEIN THIS"/>
    <property type="match status" value="1"/>
</dbReference>
<keyword evidence="2" id="KW-1185">Reference proteome</keyword>
<evidence type="ECO:0000313" key="1">
    <source>
        <dbReference type="EMBL" id="PRY88716.1"/>
    </source>
</evidence>
<dbReference type="NCBIfam" id="TIGR01683">
    <property type="entry name" value="thiS"/>
    <property type="match status" value="1"/>
</dbReference>
<dbReference type="InterPro" id="IPR016155">
    <property type="entry name" value="Mopterin_synth/thiamin_S_b"/>
</dbReference>
<proteinExistence type="predicted"/>
<dbReference type="EMBL" id="PVTQ01000007">
    <property type="protein sequence ID" value="PRY88716.1"/>
    <property type="molecule type" value="Genomic_DNA"/>
</dbReference>
<dbReference type="SUPFAM" id="SSF54285">
    <property type="entry name" value="MoaD/ThiS"/>
    <property type="match status" value="1"/>
</dbReference>
<dbReference type="InterPro" id="IPR010035">
    <property type="entry name" value="Thi_S"/>
</dbReference>
<gene>
    <name evidence="1" type="ORF">CLV74_10758</name>
</gene>
<organism evidence="1 2">
    <name type="scientific">Donghicola tyrosinivorans</name>
    <dbReference type="NCBI Taxonomy" id="1652492"/>
    <lineage>
        <taxon>Bacteria</taxon>
        <taxon>Pseudomonadati</taxon>
        <taxon>Pseudomonadota</taxon>
        <taxon>Alphaproteobacteria</taxon>
        <taxon>Rhodobacterales</taxon>
        <taxon>Roseobacteraceae</taxon>
        <taxon>Donghicola</taxon>
    </lineage>
</organism>
<name>A0A2T0WPU8_9RHOB</name>